<dbReference type="RefSeq" id="WP_011640660.1">
    <property type="nucleotide sequence ID" value="NC_008346.1"/>
</dbReference>
<dbReference type="PANTHER" id="PTHR42924">
    <property type="entry name" value="EXONUCLEASE"/>
    <property type="match status" value="1"/>
</dbReference>
<dbReference type="EMBL" id="CP000448">
    <property type="protein sequence ID" value="ABI68557.1"/>
    <property type="molecule type" value="Genomic_DNA"/>
</dbReference>
<organism evidence="2 3">
    <name type="scientific">Syntrophomonas wolfei subsp. wolfei (strain DSM 2245B / Goettingen)</name>
    <dbReference type="NCBI Taxonomy" id="335541"/>
    <lineage>
        <taxon>Bacteria</taxon>
        <taxon>Bacillati</taxon>
        <taxon>Bacillota</taxon>
        <taxon>Clostridia</taxon>
        <taxon>Eubacteriales</taxon>
        <taxon>Syntrophomonadaceae</taxon>
        <taxon>Syntrophomonas</taxon>
    </lineage>
</organism>
<name>Q0AXJ7_SYNWW</name>
<dbReference type="HOGENOM" id="CLU_067347_1_0_9"/>
<sequence length="284" mass="32265">MLYDLHTHTSASDGLLSPGEVISQAKDIGLPGLAITDHDTVDGLEEARRFIEENNLALDFIPGIEMNTELAEKEIHILGYFIDYHNRLLLKRLQEIKKARLERARKMIMRLSNMGFNISFEQVERIAQGNLIARPHIAQVLRENDYVSSIKEAFDKYIGKGRPAYVNRYKFLPAEAIELIKGAGGIAVLAHPGLIRDDSFVDTIISLGIEGIEVFYPEHNHGQIIKYSQLSQKKRLLITGGSDFHGYNQDENRGRLGSCGVNPEIMRNIFYYQQTKTKNKQEEH</sequence>
<dbReference type="Pfam" id="PF02811">
    <property type="entry name" value="PHP"/>
    <property type="match status" value="1"/>
</dbReference>
<dbReference type="PANTHER" id="PTHR42924:SF3">
    <property type="entry name" value="POLYMERASE_HISTIDINOL PHOSPHATASE N-TERMINAL DOMAIN-CONTAINING PROTEIN"/>
    <property type="match status" value="1"/>
</dbReference>
<evidence type="ECO:0000259" key="1">
    <source>
        <dbReference type="SMART" id="SM00481"/>
    </source>
</evidence>
<evidence type="ECO:0000313" key="3">
    <source>
        <dbReference type="Proteomes" id="UP000001968"/>
    </source>
</evidence>
<feature type="domain" description="Polymerase/histidinol phosphatase N-terminal" evidence="1">
    <location>
        <begin position="3"/>
        <end position="70"/>
    </location>
</feature>
<dbReference type="Proteomes" id="UP000001968">
    <property type="component" value="Chromosome"/>
</dbReference>
<evidence type="ECO:0000313" key="2">
    <source>
        <dbReference type="EMBL" id="ABI68557.1"/>
    </source>
</evidence>
<dbReference type="GO" id="GO:0035312">
    <property type="term" value="F:5'-3' DNA exonuclease activity"/>
    <property type="evidence" value="ECO:0007669"/>
    <property type="project" value="TreeGrafter"/>
</dbReference>
<protein>
    <submittedName>
        <fullName evidence="2">Metal-dependent phosphoesterases (PHP family)</fullName>
    </submittedName>
</protein>
<dbReference type="eggNOG" id="COG0613">
    <property type="taxonomic scope" value="Bacteria"/>
</dbReference>
<dbReference type="KEGG" id="swo:Swol_1248"/>
<accession>Q0AXJ7</accession>
<dbReference type="OrthoDB" id="9804333at2"/>
<proteinExistence type="predicted"/>
<dbReference type="InterPro" id="IPR004013">
    <property type="entry name" value="PHP_dom"/>
</dbReference>
<dbReference type="SUPFAM" id="SSF89550">
    <property type="entry name" value="PHP domain-like"/>
    <property type="match status" value="1"/>
</dbReference>
<reference evidence="3" key="1">
    <citation type="journal article" date="2010" name="Environ. Microbiol.">
        <title>The genome of Syntrophomonas wolfei: new insights into syntrophic metabolism and biohydrogen production.</title>
        <authorList>
            <person name="Sieber J.R."/>
            <person name="Sims D.R."/>
            <person name="Han C."/>
            <person name="Kim E."/>
            <person name="Lykidis A."/>
            <person name="Lapidus A.L."/>
            <person name="McDonnald E."/>
            <person name="Rohlin L."/>
            <person name="Culley D.E."/>
            <person name="Gunsalus R."/>
            <person name="McInerney M.J."/>
        </authorList>
    </citation>
    <scope>NUCLEOTIDE SEQUENCE [LARGE SCALE GENOMIC DNA]</scope>
    <source>
        <strain evidence="3">DSM 2245B / Goettingen</strain>
    </source>
</reference>
<dbReference type="InterPro" id="IPR003141">
    <property type="entry name" value="Pol/His_phosphatase_N"/>
</dbReference>
<dbReference type="Gene3D" id="3.20.20.140">
    <property type="entry name" value="Metal-dependent hydrolases"/>
    <property type="match status" value="1"/>
</dbReference>
<gene>
    <name evidence="2" type="ordered locus">Swol_1248</name>
</gene>
<dbReference type="InterPro" id="IPR052018">
    <property type="entry name" value="PHP_domain"/>
</dbReference>
<dbReference type="Gene3D" id="1.10.150.650">
    <property type="match status" value="1"/>
</dbReference>
<dbReference type="AlphaFoldDB" id="Q0AXJ7"/>
<dbReference type="CDD" id="cd07438">
    <property type="entry name" value="PHP_HisPPase_AMP"/>
    <property type="match status" value="1"/>
</dbReference>
<dbReference type="GO" id="GO:0004534">
    <property type="term" value="F:5'-3' RNA exonuclease activity"/>
    <property type="evidence" value="ECO:0007669"/>
    <property type="project" value="TreeGrafter"/>
</dbReference>
<dbReference type="STRING" id="335541.Swol_1248"/>
<dbReference type="SMART" id="SM00481">
    <property type="entry name" value="POLIIIAc"/>
    <property type="match status" value="1"/>
</dbReference>
<dbReference type="InterPro" id="IPR016195">
    <property type="entry name" value="Pol/histidinol_Pase-like"/>
</dbReference>
<keyword evidence="3" id="KW-1185">Reference proteome</keyword>